<dbReference type="InterPro" id="IPR013098">
    <property type="entry name" value="Ig_I-set"/>
</dbReference>
<dbReference type="PROSITE" id="PS50835">
    <property type="entry name" value="IG_LIKE"/>
    <property type="match status" value="14"/>
</dbReference>
<feature type="domain" description="Ig-like" evidence="3">
    <location>
        <begin position="1255"/>
        <end position="1344"/>
    </location>
</feature>
<name>A0A4Y2A9L5_ARAVE</name>
<feature type="domain" description="Ig-like" evidence="3">
    <location>
        <begin position="682"/>
        <end position="782"/>
    </location>
</feature>
<feature type="domain" description="Ig-like" evidence="3">
    <location>
        <begin position="786"/>
        <end position="877"/>
    </location>
</feature>
<evidence type="ECO:0000256" key="1">
    <source>
        <dbReference type="ARBA" id="ARBA00023157"/>
    </source>
</evidence>
<dbReference type="GO" id="GO:0030424">
    <property type="term" value="C:axon"/>
    <property type="evidence" value="ECO:0007669"/>
    <property type="project" value="TreeGrafter"/>
</dbReference>
<comment type="caution">
    <text evidence="4">The sequence shown here is derived from an EMBL/GenBank/DDBJ whole genome shotgun (WGS) entry which is preliminary data.</text>
</comment>
<dbReference type="Proteomes" id="UP000499080">
    <property type="component" value="Unassembled WGS sequence"/>
</dbReference>
<dbReference type="InterPro" id="IPR007110">
    <property type="entry name" value="Ig-like_dom"/>
</dbReference>
<evidence type="ECO:0000313" key="5">
    <source>
        <dbReference type="Proteomes" id="UP000499080"/>
    </source>
</evidence>
<dbReference type="InterPro" id="IPR003598">
    <property type="entry name" value="Ig_sub2"/>
</dbReference>
<dbReference type="PANTHER" id="PTHR10075:SF101">
    <property type="entry name" value="ZWEI IG DOMAIN PROTEIN ZIG-3"/>
    <property type="match status" value="1"/>
</dbReference>
<proteinExistence type="predicted"/>
<dbReference type="Pfam" id="PF13927">
    <property type="entry name" value="Ig_3"/>
    <property type="match status" value="7"/>
</dbReference>
<dbReference type="EMBL" id="BGPR01000010">
    <property type="protein sequence ID" value="GBL76503.1"/>
    <property type="molecule type" value="Genomic_DNA"/>
</dbReference>
<feature type="domain" description="Ig-like" evidence="3">
    <location>
        <begin position="52"/>
        <end position="141"/>
    </location>
</feature>
<feature type="domain" description="Ig-like" evidence="3">
    <location>
        <begin position="1349"/>
        <end position="1433"/>
    </location>
</feature>
<feature type="domain" description="Ig-like" evidence="3">
    <location>
        <begin position="467"/>
        <end position="542"/>
    </location>
</feature>
<dbReference type="InterPro" id="IPR036179">
    <property type="entry name" value="Ig-like_dom_sf"/>
</dbReference>
<dbReference type="InterPro" id="IPR013783">
    <property type="entry name" value="Ig-like_fold"/>
</dbReference>
<feature type="domain" description="Ig-like" evidence="3">
    <location>
        <begin position="145"/>
        <end position="233"/>
    </location>
</feature>
<dbReference type="SUPFAM" id="SSF48726">
    <property type="entry name" value="Immunoglobulin"/>
    <property type="match status" value="13"/>
</dbReference>
<evidence type="ECO:0000259" key="3">
    <source>
        <dbReference type="PROSITE" id="PS50835"/>
    </source>
</evidence>
<dbReference type="GO" id="GO:0070593">
    <property type="term" value="P:dendrite self-avoidance"/>
    <property type="evidence" value="ECO:0007669"/>
    <property type="project" value="TreeGrafter"/>
</dbReference>
<dbReference type="Pfam" id="PF07679">
    <property type="entry name" value="I-set"/>
    <property type="match status" value="7"/>
</dbReference>
<dbReference type="PANTHER" id="PTHR10075">
    <property type="entry name" value="BASIGIN RELATED"/>
    <property type="match status" value="1"/>
</dbReference>
<dbReference type="InterPro" id="IPR003599">
    <property type="entry name" value="Ig_sub"/>
</dbReference>
<dbReference type="FunFam" id="2.60.40.10:FF:000104">
    <property type="entry name" value="Down syndrome cell adhesion molecule b"/>
    <property type="match status" value="1"/>
</dbReference>
<feature type="domain" description="Ig-like" evidence="3">
    <location>
        <begin position="373"/>
        <end position="464"/>
    </location>
</feature>
<feature type="domain" description="Ig-like" evidence="3">
    <location>
        <begin position="1165"/>
        <end position="1246"/>
    </location>
</feature>
<dbReference type="OrthoDB" id="6481371at2759"/>
<dbReference type="GO" id="GO:0098632">
    <property type="term" value="F:cell-cell adhesion mediator activity"/>
    <property type="evidence" value="ECO:0007669"/>
    <property type="project" value="TreeGrafter"/>
</dbReference>
<feature type="domain" description="Ig-like" evidence="3">
    <location>
        <begin position="240"/>
        <end position="329"/>
    </location>
</feature>
<dbReference type="FunFam" id="2.60.40.10:FF:000032">
    <property type="entry name" value="palladin isoform X1"/>
    <property type="match status" value="1"/>
</dbReference>
<keyword evidence="5" id="KW-1185">Reference proteome</keyword>
<dbReference type="GO" id="GO:0007411">
    <property type="term" value="P:axon guidance"/>
    <property type="evidence" value="ECO:0007669"/>
    <property type="project" value="TreeGrafter"/>
</dbReference>
<evidence type="ECO:0000256" key="2">
    <source>
        <dbReference type="ARBA" id="ARBA00023319"/>
    </source>
</evidence>
<feature type="domain" description="Ig-like" evidence="3">
    <location>
        <begin position="975"/>
        <end position="1066"/>
    </location>
</feature>
<feature type="domain" description="Ig-like" evidence="3">
    <location>
        <begin position="559"/>
        <end position="648"/>
    </location>
</feature>
<dbReference type="FunFam" id="2.60.40.10:FF:000333">
    <property type="entry name" value="Down syndrome cell adhesion molecule"/>
    <property type="match status" value="7"/>
</dbReference>
<protein>
    <submittedName>
        <fullName evidence="4">Titin</fullName>
    </submittedName>
</protein>
<dbReference type="SMART" id="SM00408">
    <property type="entry name" value="IGc2"/>
    <property type="match status" value="14"/>
</dbReference>
<accession>A0A4Y2A9L5</accession>
<dbReference type="SMART" id="SM00409">
    <property type="entry name" value="IG"/>
    <property type="match status" value="14"/>
</dbReference>
<keyword evidence="1" id="KW-1015">Disulfide bond</keyword>
<evidence type="ECO:0000313" key="4">
    <source>
        <dbReference type="EMBL" id="GBL76503.1"/>
    </source>
</evidence>
<feature type="domain" description="Ig-like" evidence="3">
    <location>
        <begin position="1071"/>
        <end position="1160"/>
    </location>
</feature>
<dbReference type="Gene3D" id="2.60.40.10">
    <property type="entry name" value="Immunoglobulins"/>
    <property type="match status" value="14"/>
</dbReference>
<organism evidence="4 5">
    <name type="scientific">Araneus ventricosus</name>
    <name type="common">Orbweaver spider</name>
    <name type="synonym">Epeira ventricosa</name>
    <dbReference type="NCBI Taxonomy" id="182803"/>
    <lineage>
        <taxon>Eukaryota</taxon>
        <taxon>Metazoa</taxon>
        <taxon>Ecdysozoa</taxon>
        <taxon>Arthropoda</taxon>
        <taxon>Chelicerata</taxon>
        <taxon>Arachnida</taxon>
        <taxon>Araneae</taxon>
        <taxon>Araneomorphae</taxon>
        <taxon>Entelegynae</taxon>
        <taxon>Araneoidea</taxon>
        <taxon>Araneidae</taxon>
        <taxon>Araneus</taxon>
    </lineage>
</organism>
<reference evidence="4 5" key="1">
    <citation type="journal article" date="2019" name="Sci. Rep.">
        <title>Orb-weaving spider Araneus ventricosus genome elucidates the spidroin gene catalogue.</title>
        <authorList>
            <person name="Kono N."/>
            <person name="Nakamura H."/>
            <person name="Ohtoshi R."/>
            <person name="Moran D.A.P."/>
            <person name="Shinohara A."/>
            <person name="Yoshida Y."/>
            <person name="Fujiwara M."/>
            <person name="Mori M."/>
            <person name="Tomita M."/>
            <person name="Arakawa K."/>
        </authorList>
    </citation>
    <scope>NUCLEOTIDE SEQUENCE [LARGE SCALE GENOMIC DNA]</scope>
</reference>
<dbReference type="GO" id="GO:0005886">
    <property type="term" value="C:plasma membrane"/>
    <property type="evidence" value="ECO:0007669"/>
    <property type="project" value="TreeGrafter"/>
</dbReference>
<feature type="domain" description="Ig-like" evidence="3">
    <location>
        <begin position="882"/>
        <end position="969"/>
    </location>
</feature>
<dbReference type="GO" id="GO:0007156">
    <property type="term" value="P:homophilic cell adhesion via plasma membrane adhesion molecules"/>
    <property type="evidence" value="ECO:0007669"/>
    <property type="project" value="TreeGrafter"/>
</dbReference>
<gene>
    <name evidence="4" type="primary">TTN_3</name>
    <name evidence="4" type="ORF">AVEN_53250_1</name>
</gene>
<sequence length="1439" mass="159454">MMFYQRPKLKGNKSVAVALFISSNMKILNRCVLYVLVSTVYYIAAVPAEESPKIQSVQIPQIMEIGEKISIPCLVSKGTPPFKFEWYKNSAALKNKENIKIDGTTDSSRLTINPVNEKSSGNYTCVVHTKHGSARYTTIMSVKAPPVWTSEPKDIEVTDGETAVLQCAAEGSPFPQITWKRLDKEEPFMNFRRMKETLLNGSISFTPVNKSYEGSYVCEANNNVGLPLKKIVSLIVHEFPKIQRFQFPQDIQIGYKINIMCAIMQGGSPISFAWYKNGRILKETANIHVESNEKLSTLTFDPVEDTSVGNYTCVVSNPHGKDNHTAFLSVRAPPSWIKEPEDTESIEGENVNIYCIVTGSPYPNIRIWKLEIPKIQPFQFPSQIKRGDIANLMCSLARGSLPVRFTWIKDGKPIENRQTVNIVSNEGFSNLVIKSVDETSVGNYTCIVSSSFGSDNFTAQLKVKVPPSWIKEPTDVETIEGHKAAFICFASGSPTPRIWWRKLGKEVIQKTKFHQNDANGSLSFNPTSKEDEGSYECKVENGIGEILTKIVQLVVHERPSIQPFQFPQNIQLGDKATVICSTRRSQSSTVYEWYKDNHLLKKSTNVNIDSNEMYSTLIIDPVEDTSVGNYTCLAKNKFGQDSNSAFLFVRTPPFWLKEPDSLQSVEGQAVNVSCSAGGYPLPQISIKKEGSKAKIQPFYFPQKVREGESTKVICTVNAEDKTFSFKWLKDGVHLKSADRIEISALADYSLLKIKSVSFQDSGNYTCTAFSGQNVLNYTTTLLVEAPVQWVSEPTDEEVILGESVKFSCSAKGYPKPSIKWGKIIGEQEYQLETHTRFRIDNEGNFGISNVQSEDAATYICHARNGVGDALHKKVSLSVIDAPEILPLQQSTQLKIGDNANFVCSVARGQAPLSFKWYKNGQLIKNYSKETSGSEKFSLLAIDPITVSSAGNYTCVVSNTYGKSSSSTLLIVKSPPYWIKEPEDVETTEGSRVTLLCHAGGTPQPRITWKILGEIQSQDYSMYVAGQQSDANGTLTLNPVKKEHEGVYICEVNNDVDEKLTKQASVVVHDAPKINPFHFPAIVEIQEKASVACILKHGQPPLEFKWFKNNQELHDSKNVKIKSLDDVSIITIEPVSSKDSGNYTCLVSNSFGKDTHAALLAVEAPPRWLTEPVDVEIMEGEKASLICAAEGQPTPRYTWKKLEDNGNILLSSVKEGNLTFQRVTIENAGRYSCEVENGVGRALRKIANLIIHDHPPKIQPFSVSDVLNEGESAKLGCVVIKGDGPFTFKWYRDNKEIKSDSQFEIDNLKGVSTLTVKSVSGYTSGNYTCEAQNAAGKDSYSASLVVNAPPKWVNEPASVEGLAGSFIILDCQVSGYPPPTVTWIKQNDAEEMQKVMSVVKNGSLIFHKLLAEDEGEYLCKAQNNVGATLQKFVTVSVLGK</sequence>
<keyword evidence="2" id="KW-0393">Immunoglobulin domain</keyword>